<proteinExistence type="predicted"/>
<dbReference type="InterPro" id="IPR052913">
    <property type="entry name" value="Glycopeptide_resist_protein"/>
</dbReference>
<dbReference type="Proteomes" id="UP001199631">
    <property type="component" value="Unassembled WGS sequence"/>
</dbReference>
<gene>
    <name evidence="2" type="ORF">K3T81_14600</name>
</gene>
<feature type="signal peptide" evidence="1">
    <location>
        <begin position="1"/>
        <end position="20"/>
    </location>
</feature>
<feature type="chain" id="PRO_5043363748" evidence="1">
    <location>
        <begin position="21"/>
        <end position="285"/>
    </location>
</feature>
<dbReference type="PANTHER" id="PTHR35788:SF1">
    <property type="entry name" value="EXPORTED PROTEIN"/>
    <property type="match status" value="1"/>
</dbReference>
<dbReference type="RefSeq" id="WP_238020736.1">
    <property type="nucleotide sequence ID" value="NZ_JAIFZM010000013.1"/>
</dbReference>
<protein>
    <submittedName>
        <fullName evidence="2">VanW family protein</fullName>
    </submittedName>
</protein>
<evidence type="ECO:0000313" key="2">
    <source>
        <dbReference type="EMBL" id="MCG3420372.1"/>
    </source>
</evidence>
<evidence type="ECO:0000256" key="1">
    <source>
        <dbReference type="SAM" id="SignalP"/>
    </source>
</evidence>
<reference evidence="2 3" key="1">
    <citation type="journal article" date="2022" name="Evol. Bioinform. Online">
        <title>Draft Genome Sequence of Oceanobacillus jordanicus Strain GSFE11, a Halotolerant Plant Growth-Promoting Bacterial Endophyte Isolated From the Jordan Valley.</title>
        <authorList>
            <person name="Alhindi T."/>
            <person name="Albdaiwi R."/>
        </authorList>
    </citation>
    <scope>NUCLEOTIDE SEQUENCE [LARGE SCALE GENOMIC DNA]</scope>
    <source>
        <strain evidence="2 3">GSFE11</strain>
    </source>
</reference>
<name>A0AAW5BAQ1_9BACI</name>
<comment type="caution">
    <text evidence="2">The sequence shown here is derived from an EMBL/GenBank/DDBJ whole genome shotgun (WGS) entry which is preliminary data.</text>
</comment>
<dbReference type="PANTHER" id="PTHR35788">
    <property type="entry name" value="EXPORTED PROTEIN-RELATED"/>
    <property type="match status" value="1"/>
</dbReference>
<dbReference type="InterPro" id="IPR007391">
    <property type="entry name" value="Vancomycin_resist_VanW"/>
</dbReference>
<keyword evidence="1" id="KW-0732">Signal</keyword>
<keyword evidence="3" id="KW-1185">Reference proteome</keyword>
<evidence type="ECO:0000313" key="3">
    <source>
        <dbReference type="Proteomes" id="UP001199631"/>
    </source>
</evidence>
<dbReference type="Pfam" id="PF04294">
    <property type="entry name" value="VanW"/>
    <property type="match status" value="1"/>
</dbReference>
<organism evidence="2 3">
    <name type="scientific">Oceanobacillus jordanicus</name>
    <dbReference type="NCBI Taxonomy" id="2867266"/>
    <lineage>
        <taxon>Bacteria</taxon>
        <taxon>Bacillati</taxon>
        <taxon>Bacillota</taxon>
        <taxon>Bacilli</taxon>
        <taxon>Bacillales</taxon>
        <taxon>Bacillaceae</taxon>
        <taxon>Oceanobacillus</taxon>
    </lineage>
</organism>
<accession>A0AAW5BAQ1</accession>
<dbReference type="EMBL" id="JAIFZM010000013">
    <property type="protein sequence ID" value="MCG3420372.1"/>
    <property type="molecule type" value="Genomic_DNA"/>
</dbReference>
<dbReference type="AlphaFoldDB" id="A0AAW5BAQ1"/>
<sequence>MRILLLLVFLLSCMASNVFAIGSVKLDKVEISQYGLYPFQETPFIDEVKLQALISELEKKVAIEPKNAHWSENNELITEVPGRMLDKEAFQVLFRSAYYEQDMKRITVPTMPVYPKVDQSLLKEIQTKELGSYTTFYKKGNKERADNIALATAAIDSHVVFPGESFSFNDVVGERTAQRGYKRAPVIVKGELAEDIGGGICQVSSTLFNAVDLKGIQILERYAHSRSVPYVPDGRDATVSWWGPDFVFKNRYNQPLLIRAHATDGRMVVRILSSDSVDHFTGESS</sequence>